<accession>A0A4R6R6V8</accession>
<dbReference type="OrthoDB" id="7571942at2"/>
<dbReference type="EMBL" id="SNXW01000007">
    <property type="protein sequence ID" value="TDP81690.1"/>
    <property type="molecule type" value="Genomic_DNA"/>
</dbReference>
<keyword evidence="2" id="KW-1185">Reference proteome</keyword>
<dbReference type="InterPro" id="IPR006311">
    <property type="entry name" value="TAT_signal"/>
</dbReference>
<dbReference type="PROSITE" id="PS51318">
    <property type="entry name" value="TAT"/>
    <property type="match status" value="1"/>
</dbReference>
<protein>
    <submittedName>
        <fullName evidence="1">Secreted protein</fullName>
    </submittedName>
</protein>
<dbReference type="InterPro" id="IPR019546">
    <property type="entry name" value="TAT_signal_bac_arc"/>
</dbReference>
<gene>
    <name evidence="1" type="ORF">EV672_107121</name>
</gene>
<dbReference type="InterPro" id="IPR012347">
    <property type="entry name" value="Ferritin-like"/>
</dbReference>
<dbReference type="AlphaFoldDB" id="A0A4R6R6V8"/>
<evidence type="ECO:0000313" key="2">
    <source>
        <dbReference type="Proteomes" id="UP000294593"/>
    </source>
</evidence>
<proteinExistence type="predicted"/>
<dbReference type="Pfam" id="PF13668">
    <property type="entry name" value="Ferritin_2"/>
    <property type="match status" value="1"/>
</dbReference>
<dbReference type="InterPro" id="IPR009078">
    <property type="entry name" value="Ferritin-like_SF"/>
</dbReference>
<dbReference type="RefSeq" id="WP_133609847.1">
    <property type="nucleotide sequence ID" value="NZ_JBASTO010000240.1"/>
</dbReference>
<sequence>MHNIIQSPLQFLQTTPSRRGFLRGTSVATLSAGAVLLLSGQEASAASHGDMANDAGILNVALGLEHQGIAAYTLGAKSGLLQKGVLDVAVKFQDDHKIHRDLLAAAITKLGGKPVAEKSLDDYAKALNAGSLKSQEDVLKLALSLELGATNAYLSVIPSFKDSALAKVAGRLAADETAHWAFLNQALGMPLPKAMVFGA</sequence>
<evidence type="ECO:0000313" key="1">
    <source>
        <dbReference type="EMBL" id="TDP81690.1"/>
    </source>
</evidence>
<comment type="caution">
    <text evidence="1">The sequence shown here is derived from an EMBL/GenBank/DDBJ whole genome shotgun (WGS) entry which is preliminary data.</text>
</comment>
<organism evidence="1 2">
    <name type="scientific">Aquabacterium commune</name>
    <dbReference type="NCBI Taxonomy" id="70586"/>
    <lineage>
        <taxon>Bacteria</taxon>
        <taxon>Pseudomonadati</taxon>
        <taxon>Pseudomonadota</taxon>
        <taxon>Betaproteobacteria</taxon>
        <taxon>Burkholderiales</taxon>
        <taxon>Aquabacterium</taxon>
    </lineage>
</organism>
<dbReference type="CDD" id="cd00657">
    <property type="entry name" value="Ferritin_like"/>
    <property type="match status" value="1"/>
</dbReference>
<dbReference type="NCBIfam" id="TIGR01409">
    <property type="entry name" value="TAT_signal_seq"/>
    <property type="match status" value="1"/>
</dbReference>
<name>A0A4R6R6V8_9BURK</name>
<dbReference type="Gene3D" id="1.20.1260.10">
    <property type="match status" value="1"/>
</dbReference>
<dbReference type="Proteomes" id="UP000294593">
    <property type="component" value="Unassembled WGS sequence"/>
</dbReference>
<reference evidence="1 2" key="1">
    <citation type="submission" date="2019-03" db="EMBL/GenBank/DDBJ databases">
        <title>Genomic Encyclopedia of Type Strains, Phase IV (KMG-IV): sequencing the most valuable type-strain genomes for metagenomic binning, comparative biology and taxonomic classification.</title>
        <authorList>
            <person name="Goeker M."/>
        </authorList>
    </citation>
    <scope>NUCLEOTIDE SEQUENCE [LARGE SCALE GENOMIC DNA]</scope>
    <source>
        <strain evidence="1 2">DSM 11901</strain>
    </source>
</reference>
<dbReference type="SUPFAM" id="SSF47240">
    <property type="entry name" value="Ferritin-like"/>
    <property type="match status" value="1"/>
</dbReference>